<dbReference type="Proteomes" id="UP000308488">
    <property type="component" value="Unassembled WGS sequence"/>
</dbReference>
<sequence length="516" mass="58433">MLLDRLKDQPWAEVPSPAAYHSLFKALLARANMPLDAYPYTTKSLAYESVRRDLKERWVLFCQAFKARKAAFIGSATDHSRPLLYDRIEIDEQLVDCEESTQGIELILGDNLPPLRLPRFTLIAAIDKATDCCLAFHLVLKAHATQDDVLSLLFQCLTPCPERAITTDGLQLPPGPAFPNMDPSLPFGVPREIALDNAWIHHAFSVKAFCTRKLKATVSYGKPKTPTLRLAIETSFNRVNHGLTHRLNSTTGSSVTDDKRESAKNRKGVPTISLSDFEDALYVTLAESNHRPRPYLNGATPLETLRYQAERTYLVDVDDDQRAAWNPFLETREITVHDLSAPGRRPYVNFEYLRYKGPGLLALPGRESRVLIQYDRRNVRQLAAYRLNGQALGTLECPVSWQSYPHSIATRRYLFQHCRELVRKSQDPLTEYLLRLRERCSHPTDAARYLSTYQEFVGGYGLPTALWPKPPTDQSEATDSQTERSTRSHAGSLVTNRTTGHPYDYWSMDLNPGGSR</sequence>
<dbReference type="EMBL" id="SZYH01000001">
    <property type="protein sequence ID" value="TKV66996.1"/>
    <property type="molecule type" value="Genomic_DNA"/>
</dbReference>
<evidence type="ECO:0000256" key="1">
    <source>
        <dbReference type="SAM" id="MobiDB-lite"/>
    </source>
</evidence>
<keyword evidence="3" id="KW-1185">Reference proteome</keyword>
<reference evidence="2 3" key="1">
    <citation type="submission" date="2019-05" db="EMBL/GenBank/DDBJ databases">
        <title>Marinobacter panjinensis sp. nov., a moderately halophilic bacterium isolated from sea tidal flat environment.</title>
        <authorList>
            <person name="Yang W."/>
            <person name="An M."/>
            <person name="He W."/>
            <person name="Luo X."/>
            <person name="Zhu L."/>
            <person name="Chen G."/>
            <person name="Zhang Y."/>
            <person name="Wang Y."/>
        </authorList>
    </citation>
    <scope>NUCLEOTIDE SEQUENCE [LARGE SCALE GENOMIC DNA]</scope>
    <source>
        <strain evidence="2 3">PJ-16</strain>
    </source>
</reference>
<evidence type="ECO:0000313" key="3">
    <source>
        <dbReference type="Proteomes" id="UP000308488"/>
    </source>
</evidence>
<dbReference type="AlphaFoldDB" id="A0A4U6R3X4"/>
<comment type="caution">
    <text evidence="2">The sequence shown here is derived from an EMBL/GenBank/DDBJ whole genome shotgun (WGS) entry which is preliminary data.</text>
</comment>
<feature type="region of interest" description="Disordered" evidence="1">
    <location>
        <begin position="467"/>
        <end position="496"/>
    </location>
</feature>
<dbReference type="RefSeq" id="WP_137434416.1">
    <property type="nucleotide sequence ID" value="NZ_JANRHC010000005.1"/>
</dbReference>
<dbReference type="OrthoDB" id="501284at2"/>
<protein>
    <recommendedName>
        <fullName evidence="4">Transposase family protein</fullName>
    </recommendedName>
</protein>
<gene>
    <name evidence="2" type="ORF">FDP08_02275</name>
</gene>
<name>A0A4U6R3X4_9GAMM</name>
<proteinExistence type="predicted"/>
<accession>A0A4U6R3X4</accession>
<evidence type="ECO:0000313" key="2">
    <source>
        <dbReference type="EMBL" id="TKV66996.1"/>
    </source>
</evidence>
<evidence type="ECO:0008006" key="4">
    <source>
        <dbReference type="Google" id="ProtNLM"/>
    </source>
</evidence>
<dbReference type="InterPro" id="IPR036397">
    <property type="entry name" value="RNaseH_sf"/>
</dbReference>
<dbReference type="Gene3D" id="3.30.420.10">
    <property type="entry name" value="Ribonuclease H-like superfamily/Ribonuclease H"/>
    <property type="match status" value="1"/>
</dbReference>
<feature type="region of interest" description="Disordered" evidence="1">
    <location>
        <begin position="248"/>
        <end position="267"/>
    </location>
</feature>
<organism evidence="2 3">
    <name type="scientific">Marinobacter panjinensis</name>
    <dbReference type="NCBI Taxonomy" id="2576384"/>
    <lineage>
        <taxon>Bacteria</taxon>
        <taxon>Pseudomonadati</taxon>
        <taxon>Pseudomonadota</taxon>
        <taxon>Gammaproteobacteria</taxon>
        <taxon>Pseudomonadales</taxon>
        <taxon>Marinobacteraceae</taxon>
        <taxon>Marinobacter</taxon>
    </lineage>
</organism>
<dbReference type="GO" id="GO:0003676">
    <property type="term" value="F:nucleic acid binding"/>
    <property type="evidence" value="ECO:0007669"/>
    <property type="project" value="InterPro"/>
</dbReference>